<evidence type="ECO:0000256" key="8">
    <source>
        <dbReference type="ARBA" id="ARBA00048248"/>
    </source>
</evidence>
<dbReference type="InterPro" id="IPR002305">
    <property type="entry name" value="aa-tRNA-synth_Ic"/>
</dbReference>
<evidence type="ECO:0000313" key="10">
    <source>
        <dbReference type="EMBL" id="KAG6372578.1"/>
    </source>
</evidence>
<dbReference type="SUPFAM" id="SSF52374">
    <property type="entry name" value="Nucleotidylyl transferase"/>
    <property type="match status" value="1"/>
</dbReference>
<keyword evidence="11" id="KW-1185">Reference proteome</keyword>
<evidence type="ECO:0000256" key="1">
    <source>
        <dbReference type="ARBA" id="ARBA00013160"/>
    </source>
</evidence>
<dbReference type="PRINTS" id="PR01040">
    <property type="entry name" value="TRNASYNTHTYR"/>
</dbReference>
<dbReference type="EC" id="6.1.1.1" evidence="1"/>
<dbReference type="Pfam" id="PF00579">
    <property type="entry name" value="tRNA-synt_1b"/>
    <property type="match status" value="1"/>
</dbReference>
<evidence type="ECO:0000256" key="4">
    <source>
        <dbReference type="ARBA" id="ARBA00022840"/>
    </source>
</evidence>
<keyword evidence="5" id="KW-0648">Protein biosynthesis</keyword>
<dbReference type="Gene3D" id="3.40.50.620">
    <property type="entry name" value="HUPs"/>
    <property type="match status" value="1"/>
</dbReference>
<name>A0A8I3A5L3_9AGAM</name>
<keyword evidence="2" id="KW-0436">Ligase</keyword>
<dbReference type="GO" id="GO:0006437">
    <property type="term" value="P:tyrosyl-tRNA aminoacylation"/>
    <property type="evidence" value="ECO:0007669"/>
    <property type="project" value="InterPro"/>
</dbReference>
<dbReference type="Gene3D" id="1.10.240.10">
    <property type="entry name" value="Tyrosyl-Transfer RNA Synthetase"/>
    <property type="match status" value="1"/>
</dbReference>
<evidence type="ECO:0000256" key="9">
    <source>
        <dbReference type="SAM" id="MobiDB-lite"/>
    </source>
</evidence>
<dbReference type="OrthoDB" id="197206at2759"/>
<accession>A0A8I3A5L3</accession>
<evidence type="ECO:0000256" key="3">
    <source>
        <dbReference type="ARBA" id="ARBA00022741"/>
    </source>
</evidence>
<keyword evidence="3" id="KW-0547">Nucleotide-binding</keyword>
<dbReference type="AlphaFoldDB" id="A0A8I3A5L3"/>
<comment type="catalytic activity">
    <reaction evidence="8">
        <text>tRNA(Tyr) + L-tyrosine + ATP = L-tyrosyl-tRNA(Tyr) + AMP + diphosphate + H(+)</text>
        <dbReference type="Rhea" id="RHEA:10220"/>
        <dbReference type="Rhea" id="RHEA-COMP:9706"/>
        <dbReference type="Rhea" id="RHEA-COMP:9707"/>
        <dbReference type="ChEBI" id="CHEBI:15378"/>
        <dbReference type="ChEBI" id="CHEBI:30616"/>
        <dbReference type="ChEBI" id="CHEBI:33019"/>
        <dbReference type="ChEBI" id="CHEBI:58315"/>
        <dbReference type="ChEBI" id="CHEBI:78442"/>
        <dbReference type="ChEBI" id="CHEBI:78536"/>
        <dbReference type="ChEBI" id="CHEBI:456215"/>
        <dbReference type="EC" id="6.1.1.1"/>
    </reaction>
</comment>
<dbReference type="GO" id="GO:0005737">
    <property type="term" value="C:cytoplasm"/>
    <property type="evidence" value="ECO:0007669"/>
    <property type="project" value="TreeGrafter"/>
</dbReference>
<dbReference type="PANTHER" id="PTHR46264:SF4">
    <property type="entry name" value="TYROSINE--TRNA LIGASE, CYTOPLASMIC"/>
    <property type="match status" value="1"/>
</dbReference>
<feature type="region of interest" description="Disordered" evidence="9">
    <location>
        <begin position="246"/>
        <end position="265"/>
    </location>
</feature>
<dbReference type="InterPro" id="IPR014729">
    <property type="entry name" value="Rossmann-like_a/b/a_fold"/>
</dbReference>
<feature type="region of interest" description="Disordered" evidence="9">
    <location>
        <begin position="869"/>
        <end position="919"/>
    </location>
</feature>
<dbReference type="EMBL" id="JAGFBS010000027">
    <property type="protein sequence ID" value="KAG6372578.1"/>
    <property type="molecule type" value="Genomic_DNA"/>
</dbReference>
<evidence type="ECO:0000313" key="11">
    <source>
        <dbReference type="Proteomes" id="UP000683000"/>
    </source>
</evidence>
<dbReference type="GO" id="GO:0005524">
    <property type="term" value="F:ATP binding"/>
    <property type="evidence" value="ECO:0007669"/>
    <property type="project" value="UniProtKB-KW"/>
</dbReference>
<feature type="compositionally biased region" description="Acidic residues" evidence="9">
    <location>
        <begin position="884"/>
        <end position="897"/>
    </location>
</feature>
<dbReference type="InterPro" id="IPR002307">
    <property type="entry name" value="Tyr-tRNA-ligase"/>
</dbReference>
<dbReference type="PANTHER" id="PTHR46264">
    <property type="entry name" value="TYROSINE-TRNA LIGASE"/>
    <property type="match status" value="1"/>
</dbReference>
<evidence type="ECO:0000256" key="2">
    <source>
        <dbReference type="ARBA" id="ARBA00022598"/>
    </source>
</evidence>
<evidence type="ECO:0000256" key="7">
    <source>
        <dbReference type="ARBA" id="ARBA00033323"/>
    </source>
</evidence>
<dbReference type="Proteomes" id="UP000683000">
    <property type="component" value="Unassembled WGS sequence"/>
</dbReference>
<proteinExistence type="predicted"/>
<evidence type="ECO:0000256" key="6">
    <source>
        <dbReference type="ARBA" id="ARBA00023146"/>
    </source>
</evidence>
<gene>
    <name evidence="10" type="ORF">JVT61DRAFT_7691</name>
</gene>
<feature type="region of interest" description="Disordered" evidence="9">
    <location>
        <begin position="571"/>
        <end position="600"/>
    </location>
</feature>
<keyword evidence="6 10" id="KW-0030">Aminoacyl-tRNA synthetase</keyword>
<keyword evidence="4" id="KW-0067">ATP-binding</keyword>
<reference evidence="10" key="1">
    <citation type="submission" date="2021-03" db="EMBL/GenBank/DDBJ databases">
        <title>Evolutionary innovations through gain and loss of genes in the ectomycorrhizal Boletales.</title>
        <authorList>
            <person name="Wu G."/>
            <person name="Miyauchi S."/>
            <person name="Morin E."/>
            <person name="Yang Z.-L."/>
            <person name="Xu J."/>
            <person name="Martin F.M."/>
        </authorList>
    </citation>
    <scope>NUCLEOTIDE SEQUENCE</scope>
    <source>
        <strain evidence="10">BR01</strain>
    </source>
</reference>
<dbReference type="InterPro" id="IPR050489">
    <property type="entry name" value="Tyr-tRNA_synthase"/>
</dbReference>
<evidence type="ECO:0000256" key="5">
    <source>
        <dbReference type="ARBA" id="ARBA00022917"/>
    </source>
</evidence>
<feature type="region of interest" description="Disordered" evidence="9">
    <location>
        <begin position="372"/>
        <end position="418"/>
    </location>
</feature>
<comment type="caution">
    <text evidence="10">The sequence shown here is derived from an EMBL/GenBank/DDBJ whole genome shotgun (WGS) entry which is preliminary data.</text>
</comment>
<protein>
    <recommendedName>
        <fullName evidence="1">tyrosine--tRNA ligase</fullName>
        <ecNumber evidence="1">6.1.1.1</ecNumber>
    </recommendedName>
    <alternativeName>
        <fullName evidence="7">Tyrosyl-tRNA synthetase</fullName>
    </alternativeName>
</protein>
<organism evidence="10 11">
    <name type="scientific">Boletus reticuloceps</name>
    <dbReference type="NCBI Taxonomy" id="495285"/>
    <lineage>
        <taxon>Eukaryota</taxon>
        <taxon>Fungi</taxon>
        <taxon>Dikarya</taxon>
        <taxon>Basidiomycota</taxon>
        <taxon>Agaricomycotina</taxon>
        <taxon>Agaricomycetes</taxon>
        <taxon>Agaricomycetidae</taxon>
        <taxon>Boletales</taxon>
        <taxon>Boletineae</taxon>
        <taxon>Boletaceae</taxon>
        <taxon>Boletoideae</taxon>
        <taxon>Boletus</taxon>
    </lineage>
</organism>
<dbReference type="GO" id="GO:0004831">
    <property type="term" value="F:tyrosine-tRNA ligase activity"/>
    <property type="evidence" value="ECO:0007669"/>
    <property type="project" value="UniProtKB-EC"/>
</dbReference>
<sequence>MHLVSYPEPRKRLTRPIIGTAPTGRPHIGYFVPLTKIADFLSAGVAVKILLRVADVHAFLDNLKAPLDLVTHRTTYYEFVLRAIFTSLGIPTSKLTFIINYKLCTLATEHDAKKAGSEVVKQVESPLLSGLIYPGLQALDEQYLGVDFQFGGVDQRKIFTYAELYLPRLGYAKRAHLMNTMVPGLLGGKMSSSDPDSKIDFLDPPEVVKTKIKKAFCEEGNVTENGLLAFAKVVLIPISELRLERRRGDTGGDEEGKESVKPQKPFVTDDAPEGWVITITREKGRGPSHYRTYQELEDDFAAKKIHPGDLKVNIRDAIISLLEPIWAAFLANEEWQQVEQLAYPDPNAKKEVKKKKESIIISTRIARCRLTFSSGEGVPSPPPGKGKNATESAPAPVDGAAADETRLSDPPASHPDAARHRVTVSTRFMCAFLVNLHPRHIHLSHPHHRVVPIDFLSLDAMYPESDYYQISGYQAHSHNWQFDDKPLIREIMAVKSKLFRTRGEDSPVELVLGILPSGASYLLMTGEQMQTFTLKHRINIPKDPWRASEFRSLSPIYFNSTDELSAKFATYKQRPRNKNRRDHEKPLDNSQANRGFVQPGPDDTVVLYRDYFEQQRTLYRLVTRDLEPGKVGLVTPPWLGGVRVVSLVLGEWTVDNRPRAVRLNDPRLVDVGWTDALLPSFFENLTGSTVHLKLISTVKMINPGFKNPYFSQVVEDDLAGLYQRLRDLLSHDANKSGIPLIVLVHDEDMARGLLSRAGINVDLWSSGLSNLLPIAPVKSRYKVEEHTPTLTIPAPSIVDVKTLVKTVMQTNAGHTVPHSAKVLHVQTDTKTCAGDDSLLLLRMWTSMAEGLAIDEQHKQREDYQPDCARVLAPPQTQTANADVDPNDSDPNDSDPNDVDIPPGPRPTRADDFSDDDDDW</sequence>